<dbReference type="RefSeq" id="WP_024108001.1">
    <property type="nucleotide sequence ID" value="NZ_CP031560.1"/>
</dbReference>
<dbReference type="Proteomes" id="UP000266633">
    <property type="component" value="Unassembled WGS sequence"/>
</dbReference>
<sequence>MSISHLDVSVRVRYSAGAYIARNSGKTASCTYNPDVAVKNLGAKIFGTKQRLIITALHPVSYTKPGVYRISPDPSQMCRQCGCTWYEACQPGCHWVDDDLCSACAGRAG</sequence>
<evidence type="ECO:0000313" key="1">
    <source>
        <dbReference type="EMBL" id="RJL68403.1"/>
    </source>
</evidence>
<dbReference type="EMBL" id="QZDO01000060">
    <property type="protein sequence ID" value="RJL68403.1"/>
    <property type="molecule type" value="Genomic_DNA"/>
</dbReference>
<protein>
    <submittedName>
        <fullName evidence="1">Uncharacterized protein</fullName>
    </submittedName>
</protein>
<accession>A0ABX9NJR5</accession>
<dbReference type="GeneID" id="49322864"/>
<comment type="caution">
    <text evidence="1">The sequence shown here is derived from an EMBL/GenBank/DDBJ whole genome shotgun (WGS) entry which is preliminary data.</text>
</comment>
<organism evidence="1 2">
    <name type="scientific">Dickeya dianthicola</name>
    <dbReference type="NCBI Taxonomy" id="204039"/>
    <lineage>
        <taxon>Bacteria</taxon>
        <taxon>Pseudomonadati</taxon>
        <taxon>Pseudomonadota</taxon>
        <taxon>Gammaproteobacteria</taxon>
        <taxon>Enterobacterales</taxon>
        <taxon>Pectobacteriaceae</taxon>
        <taxon>Dickeya</taxon>
    </lineage>
</organism>
<evidence type="ECO:0000313" key="2">
    <source>
        <dbReference type="Proteomes" id="UP000266633"/>
    </source>
</evidence>
<proteinExistence type="predicted"/>
<gene>
    <name evidence="1" type="ORF">D5077_16600</name>
</gene>
<reference evidence="1 2" key="1">
    <citation type="submission" date="2018-09" db="EMBL/GenBank/DDBJ databases">
        <title>Phylogenetic diversity of Pectobacterium and Dickeya strains causing blackleg disease of potato in Morocco.</title>
        <authorList>
            <person name="Oulghazi S."/>
            <person name="Moumni M."/>
            <person name="Faure D."/>
        </authorList>
    </citation>
    <scope>NUCLEOTIDE SEQUENCE [LARGE SCALE GENOMIC DNA]</scope>
    <source>
        <strain evidence="1 2">S4.16.03.LID</strain>
    </source>
</reference>
<keyword evidence="2" id="KW-1185">Reference proteome</keyword>
<name>A0ABX9NJR5_9GAMM</name>